<keyword evidence="3" id="KW-1185">Reference proteome</keyword>
<organism evidence="2 3">
    <name type="scientific">Brassica cretica</name>
    <name type="common">Mustard</name>
    <dbReference type="NCBI Taxonomy" id="69181"/>
    <lineage>
        <taxon>Eukaryota</taxon>
        <taxon>Viridiplantae</taxon>
        <taxon>Streptophyta</taxon>
        <taxon>Embryophyta</taxon>
        <taxon>Tracheophyta</taxon>
        <taxon>Spermatophyta</taxon>
        <taxon>Magnoliopsida</taxon>
        <taxon>eudicotyledons</taxon>
        <taxon>Gunneridae</taxon>
        <taxon>Pentapetalae</taxon>
        <taxon>rosids</taxon>
        <taxon>malvids</taxon>
        <taxon>Brassicales</taxon>
        <taxon>Brassicaceae</taxon>
        <taxon>Brassiceae</taxon>
        <taxon>Brassica</taxon>
    </lineage>
</organism>
<keyword evidence="1" id="KW-1133">Transmembrane helix</keyword>
<evidence type="ECO:0000313" key="3">
    <source>
        <dbReference type="Proteomes" id="UP000266723"/>
    </source>
</evidence>
<evidence type="ECO:0000313" key="2">
    <source>
        <dbReference type="EMBL" id="KAF3596289.1"/>
    </source>
</evidence>
<comment type="caution">
    <text evidence="2">The sequence shown here is derived from an EMBL/GenBank/DDBJ whole genome shotgun (WGS) entry which is preliminary data.</text>
</comment>
<accession>A0ABQ7EJ75</accession>
<proteinExistence type="predicted"/>
<evidence type="ECO:0000256" key="1">
    <source>
        <dbReference type="SAM" id="Phobius"/>
    </source>
</evidence>
<dbReference type="Proteomes" id="UP000266723">
    <property type="component" value="Unassembled WGS sequence"/>
</dbReference>
<dbReference type="EMBL" id="QGKV02000299">
    <property type="protein sequence ID" value="KAF3596289.1"/>
    <property type="molecule type" value="Genomic_DNA"/>
</dbReference>
<name>A0ABQ7EJ75_BRACR</name>
<sequence>MSSDGFSDETNRSLHQRSSVLDDLLVVASLSVISGSTFIITHSIPLITCGTPPETIDTNSLSRLYLQEEHIFSYMSAAPPGIKFTSPRLRMPKRFDKDPADISVLLAMTTYGHQCPIVRLPVERLMTRCSDLSYARTRLPVLLIPFVSCLIGILSPRFLSFKWMAERR</sequence>
<protein>
    <submittedName>
        <fullName evidence="2">Uncharacterized protein</fullName>
    </submittedName>
</protein>
<reference evidence="2 3" key="1">
    <citation type="journal article" date="2020" name="BMC Genomics">
        <title>Intraspecific diversification of the crop wild relative Brassica cretica Lam. using demographic model selection.</title>
        <authorList>
            <person name="Kioukis A."/>
            <person name="Michalopoulou V.A."/>
            <person name="Briers L."/>
            <person name="Pirintsos S."/>
            <person name="Studholme D.J."/>
            <person name="Pavlidis P."/>
            <person name="Sarris P.F."/>
        </authorList>
    </citation>
    <scope>NUCLEOTIDE SEQUENCE [LARGE SCALE GENOMIC DNA]</scope>
    <source>
        <strain evidence="3">cv. PFS-1207/04</strain>
    </source>
</reference>
<keyword evidence="1" id="KW-0472">Membrane</keyword>
<gene>
    <name evidence="2" type="ORF">DY000_02022443</name>
</gene>
<feature type="transmembrane region" description="Helical" evidence="1">
    <location>
        <begin position="139"/>
        <end position="159"/>
    </location>
</feature>
<keyword evidence="1" id="KW-0812">Transmembrane</keyword>